<evidence type="ECO:0000313" key="1">
    <source>
        <dbReference type="EMBL" id="KAI5059149.1"/>
    </source>
</evidence>
<protein>
    <recommendedName>
        <fullName evidence="3">Methyltransferase domain-containing protein</fullName>
    </recommendedName>
</protein>
<dbReference type="Gene3D" id="3.40.50.150">
    <property type="entry name" value="Vaccinia Virus protein VP39"/>
    <property type="match status" value="1"/>
</dbReference>
<dbReference type="CDD" id="cd02440">
    <property type="entry name" value="AdoMet_MTases"/>
    <property type="match status" value="1"/>
</dbReference>
<dbReference type="Pfam" id="PF01209">
    <property type="entry name" value="Ubie_methyltran"/>
    <property type="match status" value="1"/>
</dbReference>
<evidence type="ECO:0000313" key="2">
    <source>
        <dbReference type="Proteomes" id="UP000886520"/>
    </source>
</evidence>
<sequence>MAVGSLQERWQDLQVLKNMWFPRITGDSHKERLESFYAPQAHAYDQFRSRFLHGREGMLRACARKMLELGDDGELVWVDLGGGTAENVKFMSKYMDLSKFQKIYVVDICGPLCDVARRKATDLGWTNVEIVEADVCEFAPDNIRATLVTFSYSLSNFYTSLKHDIPSRQHGFLSRWFWRAIFDLDNIDLGPARRQYIEHHLEQVFEENGWGGIPYVPLLKVPHYIWLGKKRAYMPGHAENGTASNHVY</sequence>
<comment type="caution">
    <text evidence="1">The sequence shown here is derived from an EMBL/GenBank/DDBJ whole genome shotgun (WGS) entry which is preliminary data.</text>
</comment>
<dbReference type="PANTHER" id="PTHR47473:SF1">
    <property type="entry name" value="METHYLTRANSFERASE DOMAIN-CONTAINING PROTEIN"/>
    <property type="match status" value="1"/>
</dbReference>
<dbReference type="OrthoDB" id="10253390at2759"/>
<dbReference type="SUPFAM" id="SSF53335">
    <property type="entry name" value="S-adenosyl-L-methionine-dependent methyltransferases"/>
    <property type="match status" value="1"/>
</dbReference>
<dbReference type="Proteomes" id="UP000886520">
    <property type="component" value="Chromosome 25"/>
</dbReference>
<evidence type="ECO:0008006" key="3">
    <source>
        <dbReference type="Google" id="ProtNLM"/>
    </source>
</evidence>
<accession>A0A9D4U0F3</accession>
<dbReference type="InterPro" id="IPR029063">
    <property type="entry name" value="SAM-dependent_MTases_sf"/>
</dbReference>
<dbReference type="AlphaFoldDB" id="A0A9D4U0F3"/>
<dbReference type="PANTHER" id="PTHR47473">
    <property type="entry name" value="BTA1P"/>
    <property type="match status" value="1"/>
</dbReference>
<name>A0A9D4U0F3_ADICA</name>
<keyword evidence="2" id="KW-1185">Reference proteome</keyword>
<organism evidence="1 2">
    <name type="scientific">Adiantum capillus-veneris</name>
    <name type="common">Maidenhair fern</name>
    <dbReference type="NCBI Taxonomy" id="13818"/>
    <lineage>
        <taxon>Eukaryota</taxon>
        <taxon>Viridiplantae</taxon>
        <taxon>Streptophyta</taxon>
        <taxon>Embryophyta</taxon>
        <taxon>Tracheophyta</taxon>
        <taxon>Polypodiopsida</taxon>
        <taxon>Polypodiidae</taxon>
        <taxon>Polypodiales</taxon>
        <taxon>Pteridineae</taxon>
        <taxon>Pteridaceae</taxon>
        <taxon>Vittarioideae</taxon>
        <taxon>Adiantum</taxon>
    </lineage>
</organism>
<reference evidence="1" key="1">
    <citation type="submission" date="2021-01" db="EMBL/GenBank/DDBJ databases">
        <title>Adiantum capillus-veneris genome.</title>
        <authorList>
            <person name="Fang Y."/>
            <person name="Liao Q."/>
        </authorList>
    </citation>
    <scope>NUCLEOTIDE SEQUENCE</scope>
    <source>
        <strain evidence="1">H3</strain>
        <tissue evidence="1">Leaf</tissue>
    </source>
</reference>
<gene>
    <name evidence="1" type="ORF">GOP47_0025468</name>
</gene>
<proteinExistence type="predicted"/>
<dbReference type="EMBL" id="JABFUD020000025">
    <property type="protein sequence ID" value="KAI5059149.1"/>
    <property type="molecule type" value="Genomic_DNA"/>
</dbReference>